<keyword evidence="2" id="KW-1185">Reference proteome</keyword>
<reference evidence="1" key="1">
    <citation type="submission" date="2020-02" db="EMBL/GenBank/DDBJ databases">
        <authorList>
            <person name="Scholz U."/>
            <person name="Mascher M."/>
            <person name="Fiebig A."/>
        </authorList>
    </citation>
    <scope>NUCLEOTIDE SEQUENCE</scope>
</reference>
<proteinExistence type="predicted"/>
<gene>
    <name evidence="1" type="ORF">SI8410_12016405</name>
</gene>
<dbReference type="EMBL" id="LR746275">
    <property type="protein sequence ID" value="CAA7405727.1"/>
    <property type="molecule type" value="Genomic_DNA"/>
</dbReference>
<name>A0A7I8L6S5_SPIIN</name>
<evidence type="ECO:0000313" key="2">
    <source>
        <dbReference type="Proteomes" id="UP000663760"/>
    </source>
</evidence>
<accession>A0A7I8L6S5</accession>
<organism evidence="1 2">
    <name type="scientific">Spirodela intermedia</name>
    <name type="common">Intermediate duckweed</name>
    <dbReference type="NCBI Taxonomy" id="51605"/>
    <lineage>
        <taxon>Eukaryota</taxon>
        <taxon>Viridiplantae</taxon>
        <taxon>Streptophyta</taxon>
        <taxon>Embryophyta</taxon>
        <taxon>Tracheophyta</taxon>
        <taxon>Spermatophyta</taxon>
        <taxon>Magnoliopsida</taxon>
        <taxon>Liliopsida</taxon>
        <taxon>Araceae</taxon>
        <taxon>Lemnoideae</taxon>
        <taxon>Spirodela</taxon>
    </lineage>
</organism>
<sequence length="26" mass="3265">MLTNCVHQTWSEKHSYAKDKIRRLRY</sequence>
<dbReference type="Proteomes" id="UP000663760">
    <property type="component" value="Chromosome 12"/>
</dbReference>
<dbReference type="AlphaFoldDB" id="A0A7I8L6S5"/>
<evidence type="ECO:0000313" key="1">
    <source>
        <dbReference type="EMBL" id="CAA7405727.1"/>
    </source>
</evidence>
<protein>
    <submittedName>
        <fullName evidence="1">Uncharacterized protein</fullName>
    </submittedName>
</protein>